<dbReference type="GO" id="GO:0046168">
    <property type="term" value="P:glycerol-3-phosphate catabolic process"/>
    <property type="evidence" value="ECO:0007669"/>
    <property type="project" value="InterPro"/>
</dbReference>
<evidence type="ECO:0000256" key="2">
    <source>
        <dbReference type="ARBA" id="ARBA00023002"/>
    </source>
</evidence>
<dbReference type="Gene3D" id="3.40.50.720">
    <property type="entry name" value="NAD(P)-binding Rossmann-like Domain"/>
    <property type="match status" value="1"/>
</dbReference>
<evidence type="ECO:0000259" key="5">
    <source>
        <dbReference type="Pfam" id="PF07479"/>
    </source>
</evidence>
<dbReference type="GO" id="GO:0005829">
    <property type="term" value="C:cytosol"/>
    <property type="evidence" value="ECO:0007669"/>
    <property type="project" value="TreeGrafter"/>
</dbReference>
<dbReference type="InterPro" id="IPR013328">
    <property type="entry name" value="6PGD_dom2"/>
</dbReference>
<comment type="similarity">
    <text evidence="1">Belongs to the NAD-dependent glycerol-3-phosphate dehydrogenase family.</text>
</comment>
<dbReference type="InterPro" id="IPR006168">
    <property type="entry name" value="G3P_DH_NAD-dep"/>
</dbReference>
<name>A0A381NN99_9ZZZZ</name>
<dbReference type="PRINTS" id="PR00077">
    <property type="entry name" value="GPDHDRGNASE"/>
</dbReference>
<reference evidence="6" key="1">
    <citation type="submission" date="2018-05" db="EMBL/GenBank/DDBJ databases">
        <authorList>
            <person name="Lanie J.A."/>
            <person name="Ng W.-L."/>
            <person name="Kazmierczak K.M."/>
            <person name="Andrzejewski T.M."/>
            <person name="Davidsen T.M."/>
            <person name="Wayne K.J."/>
            <person name="Tettelin H."/>
            <person name="Glass J.I."/>
            <person name="Rusch D."/>
            <person name="Podicherti R."/>
            <person name="Tsui H.-C.T."/>
            <person name="Winkler M.E."/>
        </authorList>
    </citation>
    <scope>NUCLEOTIDE SEQUENCE</scope>
</reference>
<dbReference type="AlphaFoldDB" id="A0A381NN99"/>
<keyword evidence="3" id="KW-0520">NAD</keyword>
<dbReference type="InterPro" id="IPR006109">
    <property type="entry name" value="G3P_DH_NAD-dep_C"/>
</dbReference>
<evidence type="ECO:0008006" key="7">
    <source>
        <dbReference type="Google" id="ProtNLM"/>
    </source>
</evidence>
<dbReference type="PANTHER" id="PTHR11728:SF1">
    <property type="entry name" value="GLYCEROL-3-PHOSPHATE DEHYDROGENASE [NAD(+)] 2, CHLOROPLASTIC"/>
    <property type="match status" value="1"/>
</dbReference>
<dbReference type="NCBIfam" id="NF000942">
    <property type="entry name" value="PRK00094.1-4"/>
    <property type="match status" value="1"/>
</dbReference>
<evidence type="ECO:0000313" key="6">
    <source>
        <dbReference type="EMBL" id="SUZ55288.1"/>
    </source>
</evidence>
<feature type="domain" description="Glycerol-3-phosphate dehydrogenase NAD-dependent C-terminal" evidence="5">
    <location>
        <begin position="175"/>
        <end position="315"/>
    </location>
</feature>
<dbReference type="InterPro" id="IPR008927">
    <property type="entry name" value="6-PGluconate_DH-like_C_sf"/>
</dbReference>
<feature type="non-terminal residue" evidence="6">
    <location>
        <position position="1"/>
    </location>
</feature>
<dbReference type="NCBIfam" id="NF000940">
    <property type="entry name" value="PRK00094.1-2"/>
    <property type="match status" value="1"/>
</dbReference>
<dbReference type="Gene3D" id="1.10.1040.10">
    <property type="entry name" value="N-(1-d-carboxylethyl)-l-norvaline Dehydrogenase, domain 2"/>
    <property type="match status" value="1"/>
</dbReference>
<evidence type="ECO:0000256" key="3">
    <source>
        <dbReference type="ARBA" id="ARBA00023027"/>
    </source>
</evidence>
<organism evidence="6">
    <name type="scientific">marine metagenome</name>
    <dbReference type="NCBI Taxonomy" id="408172"/>
    <lineage>
        <taxon>unclassified sequences</taxon>
        <taxon>metagenomes</taxon>
        <taxon>ecological metagenomes</taxon>
    </lineage>
</organism>
<dbReference type="FunFam" id="3.40.50.720:FF:000019">
    <property type="entry name" value="Glycerol-3-phosphate dehydrogenase [NAD(P)+]"/>
    <property type="match status" value="1"/>
</dbReference>
<dbReference type="Pfam" id="PF07479">
    <property type="entry name" value="NAD_Gly3P_dh_C"/>
    <property type="match status" value="1"/>
</dbReference>
<dbReference type="PIRSF" id="PIRSF000114">
    <property type="entry name" value="Glycerol-3-P_dh"/>
    <property type="match status" value="1"/>
</dbReference>
<gene>
    <name evidence="6" type="ORF">METZ01_LOCUS8142</name>
</gene>
<dbReference type="HAMAP" id="MF_00394">
    <property type="entry name" value="NAD_Glyc3P_dehydrog"/>
    <property type="match status" value="1"/>
</dbReference>
<dbReference type="EMBL" id="UINC01000438">
    <property type="protein sequence ID" value="SUZ55288.1"/>
    <property type="molecule type" value="Genomic_DNA"/>
</dbReference>
<dbReference type="PANTHER" id="PTHR11728">
    <property type="entry name" value="GLYCEROL-3-PHOSPHATE DEHYDROGENASE"/>
    <property type="match status" value="1"/>
</dbReference>
<dbReference type="InterPro" id="IPR036291">
    <property type="entry name" value="NAD(P)-bd_dom_sf"/>
</dbReference>
<dbReference type="InterPro" id="IPR011128">
    <property type="entry name" value="G3P_DH_NAD-dep_N"/>
</dbReference>
<feature type="domain" description="Glycerol-3-phosphate dehydrogenase NAD-dependent N-terminal" evidence="4">
    <location>
        <begin position="1"/>
        <end position="155"/>
    </location>
</feature>
<evidence type="ECO:0000259" key="4">
    <source>
        <dbReference type="Pfam" id="PF01210"/>
    </source>
</evidence>
<proteinExistence type="inferred from homology"/>
<dbReference type="SUPFAM" id="SSF48179">
    <property type="entry name" value="6-phosphogluconate dehydrogenase C-terminal domain-like"/>
    <property type="match status" value="1"/>
</dbReference>
<dbReference type="Pfam" id="PF01210">
    <property type="entry name" value="NAD_Gly3P_dh_N"/>
    <property type="match status" value="1"/>
</dbReference>
<dbReference type="SUPFAM" id="SSF51735">
    <property type="entry name" value="NAD(P)-binding Rossmann-fold domains"/>
    <property type="match status" value="1"/>
</dbReference>
<protein>
    <recommendedName>
        <fullName evidence="7">Glycerol-3-phosphate dehydrogenase (NAD(P)(+))</fullName>
    </recommendedName>
</protein>
<sequence length="329" mass="34310">VGAGSWGTTLAALLSKKGHDVCLWAFEPEVDDQIKERRENVSYLPGIELPQNLRSTTDLAGALDGVEIVVSVSPAQVVGTVMAEAAAHIDDDALVVSASKGIEITTLRRMDEVISEVLDPAQMEGFTVLSGPSFALEVAREIPTALVAASRNEDAALTVQGLFQTDYFRVYTGSDVIGVELGGALKNVIALGAGVAVGLQCGHNTLAALVTRGLAEMRRLGVAMGARASTFSGLAGMGDLFLTCTGTLSRNRTVGYCLGQGKTLDSIIGEMSAVAEGVDTAYAVHDLAAQYGVEMPIAEEVFGILTLGTDPGQAVKNLMGRDPKPEDSL</sequence>
<accession>A0A381NN99</accession>
<dbReference type="GO" id="GO:0051287">
    <property type="term" value="F:NAD binding"/>
    <property type="evidence" value="ECO:0007669"/>
    <property type="project" value="InterPro"/>
</dbReference>
<dbReference type="FunFam" id="1.10.1040.10:FF:000001">
    <property type="entry name" value="Glycerol-3-phosphate dehydrogenase [NAD(P)+]"/>
    <property type="match status" value="1"/>
</dbReference>
<evidence type="ECO:0000256" key="1">
    <source>
        <dbReference type="ARBA" id="ARBA00011009"/>
    </source>
</evidence>
<dbReference type="GO" id="GO:0005975">
    <property type="term" value="P:carbohydrate metabolic process"/>
    <property type="evidence" value="ECO:0007669"/>
    <property type="project" value="InterPro"/>
</dbReference>
<keyword evidence="2" id="KW-0560">Oxidoreductase</keyword>
<dbReference type="GO" id="GO:0047952">
    <property type="term" value="F:glycerol-3-phosphate dehydrogenase [NAD(P)+] activity"/>
    <property type="evidence" value="ECO:0007669"/>
    <property type="project" value="TreeGrafter"/>
</dbReference>